<name>A0ABQ3YG59_9ACTN</name>
<gene>
    <name evidence="1" type="ORF">Ade02nite_76180</name>
</gene>
<dbReference type="Proteomes" id="UP000609879">
    <property type="component" value="Unassembled WGS sequence"/>
</dbReference>
<sequence length="389" mass="41922">MAITRAEAEEIAARWARSEEGEPMVAEFDLGYVIWTRQQPATLPVPGDGARTVIDRETGVLSTWPSVPTEEIAAVYRERRPMPPGTVDPAVALLRLTRRSPAPATVAHLTAGDRLFRAQGAKGDQEINHHPLVRAWLGEAEPVGLVRGAERHAELIALSDALHSRGPEITRDEARAWLLHSRFEAFLVRDHGDPVGGAPIRPCETCIAVLVDFAVLPWPDLAFTTQWRHGSDRVPEPGRFPHDVARTLAGGGWVGPIDQSALVARVVEISGGRLRPFPAAERAIGDFAGVRCGRRGPGARRAVRLLHLDPVPGAYAAGALAELGALIRAELFPIGVEGEDAVVAIDSRGRVFVLDQGGEWLVGGSLDEALVALLTGDGPVRRLFDDGTW</sequence>
<evidence type="ECO:0008006" key="3">
    <source>
        <dbReference type="Google" id="ProtNLM"/>
    </source>
</evidence>
<dbReference type="Pfam" id="PF14433">
    <property type="entry name" value="SUKH-3"/>
    <property type="match status" value="1"/>
</dbReference>
<keyword evidence="2" id="KW-1185">Reference proteome</keyword>
<proteinExistence type="predicted"/>
<evidence type="ECO:0000313" key="2">
    <source>
        <dbReference type="Proteomes" id="UP000609879"/>
    </source>
</evidence>
<reference evidence="1 2" key="1">
    <citation type="submission" date="2021-01" db="EMBL/GenBank/DDBJ databases">
        <title>Whole genome shotgun sequence of Actinoplanes deccanensis NBRC 13994.</title>
        <authorList>
            <person name="Komaki H."/>
            <person name="Tamura T."/>
        </authorList>
    </citation>
    <scope>NUCLEOTIDE SEQUENCE [LARGE SCALE GENOMIC DNA]</scope>
    <source>
        <strain evidence="1 2">NBRC 13994</strain>
    </source>
</reference>
<dbReference type="RefSeq" id="WP_203774542.1">
    <property type="nucleotide sequence ID" value="NZ_BAAABO010000003.1"/>
</dbReference>
<organism evidence="1 2">
    <name type="scientific">Paractinoplanes deccanensis</name>
    <dbReference type="NCBI Taxonomy" id="113561"/>
    <lineage>
        <taxon>Bacteria</taxon>
        <taxon>Bacillati</taxon>
        <taxon>Actinomycetota</taxon>
        <taxon>Actinomycetes</taxon>
        <taxon>Micromonosporales</taxon>
        <taxon>Micromonosporaceae</taxon>
        <taxon>Paractinoplanes</taxon>
    </lineage>
</organism>
<comment type="caution">
    <text evidence="1">The sequence shown here is derived from an EMBL/GenBank/DDBJ whole genome shotgun (WGS) entry which is preliminary data.</text>
</comment>
<protein>
    <recommendedName>
        <fullName evidence="3">YwqJ-like deaminase</fullName>
    </recommendedName>
</protein>
<dbReference type="EMBL" id="BOMI01000156">
    <property type="protein sequence ID" value="GID78977.1"/>
    <property type="molecule type" value="Genomic_DNA"/>
</dbReference>
<evidence type="ECO:0000313" key="1">
    <source>
        <dbReference type="EMBL" id="GID78977.1"/>
    </source>
</evidence>
<dbReference type="InterPro" id="IPR025850">
    <property type="entry name" value="SUKH-3"/>
</dbReference>
<accession>A0ABQ3YG59</accession>